<organism evidence="1">
    <name type="scientific">Picea sitchensis</name>
    <name type="common">Sitka spruce</name>
    <name type="synonym">Pinus sitchensis</name>
    <dbReference type="NCBI Taxonomy" id="3332"/>
    <lineage>
        <taxon>Eukaryota</taxon>
        <taxon>Viridiplantae</taxon>
        <taxon>Streptophyta</taxon>
        <taxon>Embryophyta</taxon>
        <taxon>Tracheophyta</taxon>
        <taxon>Spermatophyta</taxon>
        <taxon>Pinopsida</taxon>
        <taxon>Pinidae</taxon>
        <taxon>Conifers I</taxon>
        <taxon>Pinales</taxon>
        <taxon>Pinaceae</taxon>
        <taxon>Picea</taxon>
    </lineage>
</organism>
<reference evidence="1" key="1">
    <citation type="submission" date="2019-03" db="EMBL/GenBank/DDBJ databases">
        <title>Largest Complete Mitochondrial Genome of a Gymnosperm, Sitka Spruce (Picea sitchensis), Indicates Complex Physical Structure.</title>
        <authorList>
            <person name="Jackman S.D."/>
            <person name="Coombe L."/>
            <person name="Warren R."/>
            <person name="Kirk H."/>
            <person name="Trinh E."/>
            <person name="McLeod T."/>
            <person name="Pleasance S."/>
            <person name="Pandoh P."/>
            <person name="Zhao Y."/>
            <person name="Coope R."/>
            <person name="Bousquet J."/>
            <person name="Bohlmann J.C."/>
            <person name="Jones S.J.M."/>
            <person name="Birol I."/>
        </authorList>
    </citation>
    <scope>NUCLEOTIDE SEQUENCE</scope>
    <source>
        <strain evidence="1">Q903</strain>
    </source>
</reference>
<dbReference type="EMBL" id="MK697699">
    <property type="protein sequence ID" value="QHR90130.1"/>
    <property type="molecule type" value="Genomic_DNA"/>
</dbReference>
<dbReference type="AlphaFoldDB" id="A0A6B9XQ23"/>
<protein>
    <submittedName>
        <fullName evidence="1">Uncharacterized protein</fullName>
    </submittedName>
</protein>
<accession>A0A6B9XQ23</accession>
<geneLocation type="mitochondrion" evidence="1"/>
<keyword evidence="1" id="KW-0496">Mitochondrion</keyword>
<name>A0A6B9XQ23_PICSI</name>
<gene>
    <name evidence="1" type="primary">orf04176</name>
    <name evidence="1" type="ORF">Q903MT_gene4153</name>
</gene>
<proteinExistence type="predicted"/>
<evidence type="ECO:0000313" key="1">
    <source>
        <dbReference type="EMBL" id="QHR90130.1"/>
    </source>
</evidence>
<sequence>MRGDLLPLIPMPLSMIPPTLGFSFNWLWVNGGD</sequence>